<feature type="non-terminal residue" evidence="1">
    <location>
        <position position="1"/>
    </location>
</feature>
<sequence>TSSSNPIQPTYVSRAWCIFESYVCIQQNFSMEVILPNSAEEFFRHALSAGDAGLRELTQAVASLDVRDAKAHQRADEDSIKKLILNDIGFDAVNHAVRSRLVEEFKSLFGELFLPR</sequence>
<evidence type="ECO:0000313" key="2">
    <source>
        <dbReference type="EMBL" id="CAL4790285.1"/>
    </source>
</evidence>
<organism evidence="1">
    <name type="scientific">Cladocopium goreaui</name>
    <dbReference type="NCBI Taxonomy" id="2562237"/>
    <lineage>
        <taxon>Eukaryota</taxon>
        <taxon>Sar</taxon>
        <taxon>Alveolata</taxon>
        <taxon>Dinophyceae</taxon>
        <taxon>Suessiales</taxon>
        <taxon>Symbiodiniaceae</taxon>
        <taxon>Cladocopium</taxon>
    </lineage>
</organism>
<comment type="caution">
    <text evidence="1">The sequence shown here is derived from an EMBL/GenBank/DDBJ whole genome shotgun (WGS) entry which is preliminary data.</text>
</comment>
<reference evidence="1" key="1">
    <citation type="submission" date="2022-10" db="EMBL/GenBank/DDBJ databases">
        <authorList>
            <person name="Chen Y."/>
            <person name="Dougan E. K."/>
            <person name="Chan C."/>
            <person name="Rhodes N."/>
            <person name="Thang M."/>
        </authorList>
    </citation>
    <scope>NUCLEOTIDE SEQUENCE</scope>
</reference>
<reference evidence="2 3" key="2">
    <citation type="submission" date="2024-05" db="EMBL/GenBank/DDBJ databases">
        <authorList>
            <person name="Chen Y."/>
            <person name="Shah S."/>
            <person name="Dougan E. K."/>
            <person name="Thang M."/>
            <person name="Chan C."/>
        </authorList>
    </citation>
    <scope>NUCLEOTIDE SEQUENCE [LARGE SCALE GENOMIC DNA]</scope>
</reference>
<name>A0A9P1D3D5_9DINO</name>
<gene>
    <name evidence="1" type="ORF">C1SCF055_LOCUS28883</name>
</gene>
<evidence type="ECO:0000313" key="3">
    <source>
        <dbReference type="Proteomes" id="UP001152797"/>
    </source>
</evidence>
<keyword evidence="3" id="KW-1185">Reference proteome</keyword>
<dbReference type="OrthoDB" id="543276at2759"/>
<dbReference type="AlphaFoldDB" id="A0A9P1D3D5"/>
<dbReference type="Proteomes" id="UP001152797">
    <property type="component" value="Unassembled WGS sequence"/>
</dbReference>
<dbReference type="EMBL" id="CAMXCT030003192">
    <property type="protein sequence ID" value="CAL4790285.1"/>
    <property type="molecule type" value="Genomic_DNA"/>
</dbReference>
<protein>
    <submittedName>
        <fullName evidence="2">Calcium-binding protein 8</fullName>
    </submittedName>
</protein>
<evidence type="ECO:0000313" key="1">
    <source>
        <dbReference type="EMBL" id="CAI4002973.1"/>
    </source>
</evidence>
<dbReference type="EMBL" id="CAMXCT010003192">
    <property type="protein sequence ID" value="CAI4002973.1"/>
    <property type="molecule type" value="Genomic_DNA"/>
</dbReference>
<accession>A0A9P1D3D5</accession>
<proteinExistence type="predicted"/>
<dbReference type="EMBL" id="CAMXCT020003192">
    <property type="protein sequence ID" value="CAL1156348.1"/>
    <property type="molecule type" value="Genomic_DNA"/>
</dbReference>